<dbReference type="AlphaFoldDB" id="A0A2I0KK09"/>
<evidence type="ECO:0000313" key="1">
    <source>
        <dbReference type="EMBL" id="PKI68844.1"/>
    </source>
</evidence>
<evidence type="ECO:0000313" key="2">
    <source>
        <dbReference type="Proteomes" id="UP000233551"/>
    </source>
</evidence>
<protein>
    <submittedName>
        <fullName evidence="1">Uncharacterized protein</fullName>
    </submittedName>
</protein>
<gene>
    <name evidence="1" type="ORF">CRG98_010901</name>
</gene>
<reference evidence="1 2" key="1">
    <citation type="submission" date="2017-11" db="EMBL/GenBank/DDBJ databases">
        <title>De-novo sequencing of pomegranate (Punica granatum L.) genome.</title>
        <authorList>
            <person name="Akparov Z."/>
            <person name="Amiraslanov A."/>
            <person name="Hajiyeva S."/>
            <person name="Abbasov M."/>
            <person name="Kaur K."/>
            <person name="Hamwieh A."/>
            <person name="Solovyev V."/>
            <person name="Salamov A."/>
            <person name="Braich B."/>
            <person name="Kosarev P."/>
            <person name="Mahmoud A."/>
            <person name="Hajiyev E."/>
            <person name="Babayeva S."/>
            <person name="Izzatullayeva V."/>
            <person name="Mammadov A."/>
            <person name="Mammadov A."/>
            <person name="Sharifova S."/>
            <person name="Ojaghi J."/>
            <person name="Eynullazada K."/>
            <person name="Bayramov B."/>
            <person name="Abdulazimova A."/>
            <person name="Shahmuradov I."/>
        </authorList>
    </citation>
    <scope>NUCLEOTIDE SEQUENCE [LARGE SCALE GENOMIC DNA]</scope>
    <source>
        <strain evidence="2">cv. AG2017</strain>
        <tissue evidence="1">Leaf</tissue>
    </source>
</reference>
<proteinExistence type="predicted"/>
<comment type="caution">
    <text evidence="1">The sequence shown here is derived from an EMBL/GenBank/DDBJ whole genome shotgun (WGS) entry which is preliminary data.</text>
</comment>
<accession>A0A2I0KK09</accession>
<dbReference type="EMBL" id="PGOL01000542">
    <property type="protein sequence ID" value="PKI68844.1"/>
    <property type="molecule type" value="Genomic_DNA"/>
</dbReference>
<sequence length="158" mass="18015">MHEPVRLRSINSILFWTKPLAFLSSIELLKNQKPTVKSHAEAIKPDTLVLLGWSWVVWHAKGKVGARESARAVDGVASRGQNRNAKLSNGRGERAQIFTRCEALGGKCRDRRQHGGSKVSMRTRDHFQKWAMDSDEWAGRRWVRMKARGLLNRAWVDS</sequence>
<name>A0A2I0KK09_PUNGR</name>
<keyword evidence="2" id="KW-1185">Reference proteome</keyword>
<organism evidence="1 2">
    <name type="scientific">Punica granatum</name>
    <name type="common">Pomegranate</name>
    <dbReference type="NCBI Taxonomy" id="22663"/>
    <lineage>
        <taxon>Eukaryota</taxon>
        <taxon>Viridiplantae</taxon>
        <taxon>Streptophyta</taxon>
        <taxon>Embryophyta</taxon>
        <taxon>Tracheophyta</taxon>
        <taxon>Spermatophyta</taxon>
        <taxon>Magnoliopsida</taxon>
        <taxon>eudicotyledons</taxon>
        <taxon>Gunneridae</taxon>
        <taxon>Pentapetalae</taxon>
        <taxon>rosids</taxon>
        <taxon>malvids</taxon>
        <taxon>Myrtales</taxon>
        <taxon>Lythraceae</taxon>
        <taxon>Punica</taxon>
    </lineage>
</organism>
<dbReference type="Proteomes" id="UP000233551">
    <property type="component" value="Unassembled WGS sequence"/>
</dbReference>